<comment type="domain">
    <text evidence="5">The PRC barrel domain binds ribosomal protein uS19.</text>
</comment>
<evidence type="ECO:0000313" key="8">
    <source>
        <dbReference type="EMBL" id="OSI09090.1"/>
    </source>
</evidence>
<evidence type="ECO:0000313" key="10">
    <source>
        <dbReference type="Proteomes" id="UP000193466"/>
    </source>
</evidence>
<evidence type="ECO:0000256" key="5">
    <source>
        <dbReference type="HAMAP-Rule" id="MF_00014"/>
    </source>
</evidence>
<evidence type="ECO:0000259" key="6">
    <source>
        <dbReference type="Pfam" id="PF01782"/>
    </source>
</evidence>
<dbReference type="InterPro" id="IPR011961">
    <property type="entry name" value="RimM"/>
</dbReference>
<dbReference type="GO" id="GO:0006364">
    <property type="term" value="P:rRNA processing"/>
    <property type="evidence" value="ECO:0007669"/>
    <property type="project" value="UniProtKB-UniRule"/>
</dbReference>
<dbReference type="AlphaFoldDB" id="A0AB38DV23"/>
<sequence>MTDTHQRVAMGYIKGVFGIKGWLKIAADTEYTDSLLDYPEWQLVKDGQSLNVTLEAGKVVNGELQVKFEGINDRDQAFALRGYTIEIPRSEFAPAEEDEYYWADLVGMTVTNTENMTLGTVKNLMETGAHDVLVVDGEYGQKLIPFVSQFIVNVDTEKKIITADWGQDY</sequence>
<dbReference type="RefSeq" id="WP_085364363.1">
    <property type="nucleotide sequence ID" value="NZ_LT906434.1"/>
</dbReference>
<evidence type="ECO:0000256" key="1">
    <source>
        <dbReference type="ARBA" id="ARBA00022490"/>
    </source>
</evidence>
<dbReference type="Pfam" id="PF01782">
    <property type="entry name" value="RimM"/>
    <property type="match status" value="1"/>
</dbReference>
<dbReference type="KEGG" id="nzo:SAMEA4504057_2228"/>
<evidence type="ECO:0000313" key="11">
    <source>
        <dbReference type="Proteomes" id="UP000215033"/>
    </source>
</evidence>
<evidence type="ECO:0000256" key="3">
    <source>
        <dbReference type="ARBA" id="ARBA00022552"/>
    </source>
</evidence>
<protein>
    <recommendedName>
        <fullName evidence="5">Ribosome maturation factor RimM</fullName>
    </recommendedName>
</protein>
<name>A0AB38DV23_9NEIS</name>
<reference evidence="8 10" key="1">
    <citation type="submission" date="2017-01" db="EMBL/GenBank/DDBJ databases">
        <authorList>
            <person name="Wolfgang W.J."/>
            <person name="Cole J."/>
            <person name="Wroblewski D."/>
            <person name="Mcginnis J."/>
            <person name="Musser K.A."/>
        </authorList>
    </citation>
    <scope>NUCLEOTIDE SEQUENCE [LARGE SCALE GENOMIC DNA]</scope>
    <source>
        <strain evidence="8 10">DSM 21643</strain>
    </source>
</reference>
<accession>A0AB38DV23</accession>
<dbReference type="InterPro" id="IPR056792">
    <property type="entry name" value="PRC_RimM"/>
</dbReference>
<dbReference type="Gene3D" id="2.40.30.60">
    <property type="entry name" value="RimM"/>
    <property type="match status" value="1"/>
</dbReference>
<dbReference type="GO" id="GO:0043022">
    <property type="term" value="F:ribosome binding"/>
    <property type="evidence" value="ECO:0007669"/>
    <property type="project" value="InterPro"/>
</dbReference>
<dbReference type="Proteomes" id="UP000215033">
    <property type="component" value="Chromosome 1"/>
</dbReference>
<dbReference type="GO" id="GO:0005840">
    <property type="term" value="C:ribosome"/>
    <property type="evidence" value="ECO:0007669"/>
    <property type="project" value="InterPro"/>
</dbReference>
<dbReference type="PANTHER" id="PTHR33692">
    <property type="entry name" value="RIBOSOME MATURATION FACTOR RIMM"/>
    <property type="match status" value="1"/>
</dbReference>
<evidence type="ECO:0000256" key="2">
    <source>
        <dbReference type="ARBA" id="ARBA00022517"/>
    </source>
</evidence>
<dbReference type="SUPFAM" id="SSF50346">
    <property type="entry name" value="PRC-barrel domain"/>
    <property type="match status" value="1"/>
</dbReference>
<keyword evidence="2 5" id="KW-0690">Ribosome biogenesis</keyword>
<dbReference type="GO" id="GO:0005737">
    <property type="term" value="C:cytoplasm"/>
    <property type="evidence" value="ECO:0007669"/>
    <property type="project" value="UniProtKB-SubCell"/>
</dbReference>
<comment type="subunit">
    <text evidence="5">Binds ribosomal protein uS19.</text>
</comment>
<reference evidence="9 11" key="2">
    <citation type="submission" date="2017-06" db="EMBL/GenBank/DDBJ databases">
        <authorList>
            <consortium name="Pathogen Informatics"/>
        </authorList>
    </citation>
    <scope>NUCLEOTIDE SEQUENCE [LARGE SCALE GENOMIC DNA]</scope>
    <source>
        <strain evidence="9 11">NCTC12230</strain>
    </source>
</reference>
<dbReference type="EMBL" id="LT906434">
    <property type="protein sequence ID" value="SNU80693.1"/>
    <property type="molecule type" value="Genomic_DNA"/>
</dbReference>
<dbReference type="Proteomes" id="UP000193466">
    <property type="component" value="Unassembled WGS sequence"/>
</dbReference>
<keyword evidence="1 5" id="KW-0963">Cytoplasm</keyword>
<evidence type="ECO:0000313" key="9">
    <source>
        <dbReference type="EMBL" id="SNU80693.1"/>
    </source>
</evidence>
<dbReference type="EMBL" id="MTBM01000018">
    <property type="protein sequence ID" value="OSI09090.1"/>
    <property type="molecule type" value="Genomic_DNA"/>
</dbReference>
<dbReference type="HAMAP" id="MF_00014">
    <property type="entry name" value="Ribosome_mat_RimM"/>
    <property type="match status" value="1"/>
</dbReference>
<comment type="similarity">
    <text evidence="5">Belongs to the RimM family.</text>
</comment>
<keyword evidence="3 5" id="KW-0698">rRNA processing</keyword>
<dbReference type="InterPro" id="IPR009000">
    <property type="entry name" value="Transl_B-barrel_sf"/>
</dbReference>
<evidence type="ECO:0000256" key="4">
    <source>
        <dbReference type="ARBA" id="ARBA00023186"/>
    </source>
</evidence>
<dbReference type="Pfam" id="PF24986">
    <property type="entry name" value="PRC_RimM"/>
    <property type="match status" value="1"/>
</dbReference>
<keyword evidence="4 5" id="KW-0143">Chaperone</keyword>
<comment type="subcellular location">
    <subcellularLocation>
        <location evidence="5">Cytoplasm</location>
    </subcellularLocation>
</comment>
<organism evidence="9 11">
    <name type="scientific">Neisseria zoodegmatis</name>
    <dbReference type="NCBI Taxonomy" id="326523"/>
    <lineage>
        <taxon>Bacteria</taxon>
        <taxon>Pseudomonadati</taxon>
        <taxon>Pseudomonadota</taxon>
        <taxon>Betaproteobacteria</taxon>
        <taxon>Neisseriales</taxon>
        <taxon>Neisseriaceae</taxon>
        <taxon>Neisseria</taxon>
    </lineage>
</organism>
<comment type="function">
    <text evidence="5">An accessory protein needed during the final step in the assembly of 30S ribosomal subunit, possibly for assembly of the head region. Essential for efficient processing of 16S rRNA. May be needed both before and after RbfA during the maturation of 16S rRNA. It has affinity for free ribosomal 30S subunits but not for 70S ribosomes.</text>
</comment>
<dbReference type="InterPro" id="IPR011033">
    <property type="entry name" value="PRC_barrel-like_sf"/>
</dbReference>
<evidence type="ECO:0000259" key="7">
    <source>
        <dbReference type="Pfam" id="PF24986"/>
    </source>
</evidence>
<gene>
    <name evidence="5 9" type="primary">rimM</name>
    <name evidence="8" type="ORF">BWD10_10890</name>
    <name evidence="9" type="ORF">SAMEA4504057_02228</name>
</gene>
<dbReference type="InterPro" id="IPR036976">
    <property type="entry name" value="RimM_N_sf"/>
</dbReference>
<dbReference type="GO" id="GO:0042274">
    <property type="term" value="P:ribosomal small subunit biogenesis"/>
    <property type="evidence" value="ECO:0007669"/>
    <property type="project" value="UniProtKB-UniRule"/>
</dbReference>
<feature type="domain" description="Ribosome maturation factor RimM PRC barrel" evidence="7">
    <location>
        <begin position="102"/>
        <end position="168"/>
    </location>
</feature>
<dbReference type="Gene3D" id="2.30.30.240">
    <property type="entry name" value="PRC-barrel domain"/>
    <property type="match status" value="1"/>
</dbReference>
<dbReference type="NCBIfam" id="TIGR02273">
    <property type="entry name" value="16S_RimM"/>
    <property type="match status" value="1"/>
</dbReference>
<feature type="domain" description="RimM N-terminal" evidence="6">
    <location>
        <begin position="10"/>
        <end position="90"/>
    </location>
</feature>
<dbReference type="InterPro" id="IPR002676">
    <property type="entry name" value="RimM_N"/>
</dbReference>
<dbReference type="PANTHER" id="PTHR33692:SF1">
    <property type="entry name" value="RIBOSOME MATURATION FACTOR RIMM"/>
    <property type="match status" value="1"/>
</dbReference>
<keyword evidence="10" id="KW-1185">Reference proteome</keyword>
<dbReference type="SUPFAM" id="SSF50447">
    <property type="entry name" value="Translation proteins"/>
    <property type="match status" value="1"/>
</dbReference>
<proteinExistence type="inferred from homology"/>